<comment type="similarity">
    <text evidence="2 4">Belongs to the bacterial solute-binding protein 3 family.</text>
</comment>
<dbReference type="AlphaFoldDB" id="A0AAU7QFX2"/>
<evidence type="ECO:0000256" key="1">
    <source>
        <dbReference type="ARBA" id="ARBA00004196"/>
    </source>
</evidence>
<dbReference type="PANTHER" id="PTHR35936:SF19">
    <property type="entry name" value="AMINO-ACID-BINDING PROTEIN YXEM-RELATED"/>
    <property type="match status" value="1"/>
</dbReference>
<reference evidence="6" key="1">
    <citation type="submission" date="2024-06" db="EMBL/GenBank/DDBJ databases">
        <authorList>
            <person name="Coelho C."/>
            <person name="Bento M."/>
            <person name="Garcia E."/>
            <person name="Camelo A."/>
            <person name="Brandao I."/>
            <person name="Espirito Santo C."/>
            <person name="Trovao J."/>
            <person name="Verissimo A."/>
            <person name="Costa J."/>
            <person name="Tiago I."/>
        </authorList>
    </citation>
    <scope>NUCLEOTIDE SEQUENCE</scope>
    <source>
        <strain evidence="6">KWT182</strain>
    </source>
</reference>
<protein>
    <submittedName>
        <fullName evidence="6">Transporter substrate-binding domain-containing protein</fullName>
    </submittedName>
</protein>
<evidence type="ECO:0000313" key="6">
    <source>
        <dbReference type="EMBL" id="XBS71226.1"/>
    </source>
</evidence>
<proteinExistence type="inferred from homology"/>
<name>A0AAU7QFX2_9GAMM</name>
<dbReference type="PANTHER" id="PTHR35936">
    <property type="entry name" value="MEMBRANE-BOUND LYTIC MUREIN TRANSGLYCOSYLASE F"/>
    <property type="match status" value="1"/>
</dbReference>
<dbReference type="InterPro" id="IPR001638">
    <property type="entry name" value="Solute-binding_3/MltF_N"/>
</dbReference>
<evidence type="ECO:0000256" key="4">
    <source>
        <dbReference type="RuleBase" id="RU003744"/>
    </source>
</evidence>
<accession>A0AAU7QFX2</accession>
<dbReference type="Pfam" id="PF00497">
    <property type="entry name" value="SBP_bac_3"/>
    <property type="match status" value="1"/>
</dbReference>
<evidence type="ECO:0000256" key="2">
    <source>
        <dbReference type="ARBA" id="ARBA00010333"/>
    </source>
</evidence>
<dbReference type="GO" id="GO:0030288">
    <property type="term" value="C:outer membrane-bounded periplasmic space"/>
    <property type="evidence" value="ECO:0007669"/>
    <property type="project" value="UniProtKB-ARBA"/>
</dbReference>
<dbReference type="InterPro" id="IPR018313">
    <property type="entry name" value="SBP_3_CS"/>
</dbReference>
<comment type="subcellular location">
    <subcellularLocation>
        <location evidence="1">Cell envelope</location>
    </subcellularLocation>
</comment>
<organism evidence="6">
    <name type="scientific">Acerihabitans sp. KWT182</name>
    <dbReference type="NCBI Taxonomy" id="3157919"/>
    <lineage>
        <taxon>Bacteria</taxon>
        <taxon>Pseudomonadati</taxon>
        <taxon>Pseudomonadota</taxon>
        <taxon>Gammaproteobacteria</taxon>
        <taxon>Enterobacterales</taxon>
        <taxon>Pectobacteriaceae</taxon>
        <taxon>Acerihabitans</taxon>
    </lineage>
</organism>
<keyword evidence="3" id="KW-0732">Signal</keyword>
<feature type="domain" description="Solute-binding protein family 3/N-terminal" evidence="5">
    <location>
        <begin position="33"/>
        <end position="255"/>
    </location>
</feature>
<evidence type="ECO:0000259" key="5">
    <source>
        <dbReference type="SMART" id="SM00062"/>
    </source>
</evidence>
<dbReference type="PROSITE" id="PS01039">
    <property type="entry name" value="SBP_BACTERIAL_3"/>
    <property type="match status" value="1"/>
</dbReference>
<dbReference type="Gene3D" id="3.40.190.10">
    <property type="entry name" value="Periplasmic binding protein-like II"/>
    <property type="match status" value="2"/>
</dbReference>
<sequence length="255" mass="27841">MNKATIAIFVLGSLFGIQPVQGRTWQDIRQSGELRIGVPGDYAPLAFVDKQGKLAGFDIDMARSLGHELRLNVSFVPSDWPNLSSDLAADKFDMAMGGVTETPDRKARFALSAPVMKNGKIALTRCDRVGIFSKPEAIDRAGVRVIVNPGGTNQAYVDSQIKYAAIIRTQNNIASLQGIRDGSADIMFTDLIEGNYYQNQEPGIFCVASRDILPGTAGYKVYMMAKDKPFLLEAVNKLLAGGAKIRLAKQWRLAQ</sequence>
<gene>
    <name evidence="6" type="ORF">ABK905_09885</name>
</gene>
<dbReference type="SMART" id="SM00062">
    <property type="entry name" value="PBPb"/>
    <property type="match status" value="1"/>
</dbReference>
<dbReference type="EMBL" id="CP157947">
    <property type="protein sequence ID" value="XBS71226.1"/>
    <property type="molecule type" value="Genomic_DNA"/>
</dbReference>
<evidence type="ECO:0000256" key="3">
    <source>
        <dbReference type="ARBA" id="ARBA00022729"/>
    </source>
</evidence>
<dbReference type="SUPFAM" id="SSF53850">
    <property type="entry name" value="Periplasmic binding protein-like II"/>
    <property type="match status" value="1"/>
</dbReference>